<dbReference type="AlphaFoldDB" id="A0A7S0TEW5"/>
<dbReference type="EMBL" id="HBFI01001438">
    <property type="protein sequence ID" value="CAD8732136.1"/>
    <property type="molecule type" value="Transcribed_RNA"/>
</dbReference>
<name>A0A7S0TEW5_9EUKA</name>
<evidence type="ECO:0000313" key="2">
    <source>
        <dbReference type="EMBL" id="CAD8732136.1"/>
    </source>
</evidence>
<evidence type="ECO:0000256" key="1">
    <source>
        <dbReference type="SAM" id="MobiDB-lite"/>
    </source>
</evidence>
<organism evidence="2">
    <name type="scientific">Elphidium margaritaceum</name>
    <dbReference type="NCBI Taxonomy" id="933848"/>
    <lineage>
        <taxon>Eukaryota</taxon>
        <taxon>Sar</taxon>
        <taxon>Rhizaria</taxon>
        <taxon>Retaria</taxon>
        <taxon>Foraminifera</taxon>
        <taxon>Rotaliida</taxon>
        <taxon>Elphidiidae</taxon>
        <taxon>Elphidium</taxon>
    </lineage>
</organism>
<proteinExistence type="predicted"/>
<reference evidence="2" key="1">
    <citation type="submission" date="2021-01" db="EMBL/GenBank/DDBJ databases">
        <authorList>
            <person name="Corre E."/>
            <person name="Pelletier E."/>
            <person name="Niang G."/>
            <person name="Scheremetjew M."/>
            <person name="Finn R."/>
            <person name="Kale V."/>
            <person name="Holt S."/>
            <person name="Cochrane G."/>
            <person name="Meng A."/>
            <person name="Brown T."/>
            <person name="Cohen L."/>
        </authorList>
    </citation>
    <scope>NUCLEOTIDE SEQUENCE</scope>
</reference>
<sequence length="271" mass="30539">MGNEQQSMESAEKNTTDGTCAKRKRSPYDYDNDPIEGVSLQPNKKQKQNPSVLDDEQHGMHAQSIECTHSNFGVEPAFQPNCTLIHSVLSSTENIKQQMDVECLWQLIAEFAASAIWQCVACGKDWEIFTRDNPDPADDNTVILHDSDSLQRLYEPSAPPPGYDYVIRYNHEREMVVLCQGECTMRSLCVGCRQYALQPGELPADLDRNDVDDLNCFVACPNCGDHDIWCNQCGNYAWIENNLVPVECEMCQTGVEREKTPQSCDEDDDGN</sequence>
<accession>A0A7S0TEW5</accession>
<gene>
    <name evidence="2" type="ORF">EMAR1385_LOCUS1015</name>
</gene>
<protein>
    <submittedName>
        <fullName evidence="2">Uncharacterized protein</fullName>
    </submittedName>
</protein>
<feature type="region of interest" description="Disordered" evidence="1">
    <location>
        <begin position="1"/>
        <end position="59"/>
    </location>
</feature>
<feature type="compositionally biased region" description="Polar residues" evidence="1">
    <location>
        <begin position="40"/>
        <end position="51"/>
    </location>
</feature>